<evidence type="ECO:0000259" key="1">
    <source>
        <dbReference type="Pfam" id="PF22483"/>
    </source>
</evidence>
<gene>
    <name evidence="2" type="ORF">ACFOZ4_35130</name>
</gene>
<sequence>MIGRRVDVTADLEQVTVTASGVPVARHDLCWAKHQTITGPGHRTAAAILRQHINAEPAEQTAVQ</sequence>
<dbReference type="InterPro" id="IPR054353">
    <property type="entry name" value="IstA-like_C"/>
</dbReference>
<accession>A0ABV8M1B9</accession>
<reference evidence="3" key="1">
    <citation type="journal article" date="2019" name="Int. J. Syst. Evol. Microbiol.">
        <title>The Global Catalogue of Microorganisms (GCM) 10K type strain sequencing project: providing services to taxonomists for standard genome sequencing and annotation.</title>
        <authorList>
            <consortium name="The Broad Institute Genomics Platform"/>
            <consortium name="The Broad Institute Genome Sequencing Center for Infectious Disease"/>
            <person name="Wu L."/>
            <person name="Ma J."/>
        </authorList>
    </citation>
    <scope>NUCLEOTIDE SEQUENCE [LARGE SCALE GENOMIC DNA]</scope>
    <source>
        <strain evidence="3">CGMCC 4.7289</strain>
    </source>
</reference>
<dbReference type="RefSeq" id="WP_372503158.1">
    <property type="nucleotide sequence ID" value="NZ_JBHSAY010000027.1"/>
</dbReference>
<evidence type="ECO:0000313" key="3">
    <source>
        <dbReference type="Proteomes" id="UP001595816"/>
    </source>
</evidence>
<dbReference type="Proteomes" id="UP001595816">
    <property type="component" value="Unassembled WGS sequence"/>
</dbReference>
<feature type="domain" description="Transposase for insertion sequence element IS21-like C-terminal" evidence="1">
    <location>
        <begin position="1"/>
        <end position="38"/>
    </location>
</feature>
<keyword evidence="3" id="KW-1185">Reference proteome</keyword>
<evidence type="ECO:0000313" key="2">
    <source>
        <dbReference type="EMBL" id="MFC4135869.1"/>
    </source>
</evidence>
<protein>
    <recommendedName>
        <fullName evidence="1">Transposase for insertion sequence element IS21-like C-terminal domain-containing protein</fullName>
    </recommendedName>
</protein>
<dbReference type="Pfam" id="PF22483">
    <property type="entry name" value="Mu-transpos_C_2"/>
    <property type="match status" value="1"/>
</dbReference>
<comment type="caution">
    <text evidence="2">The sequence shown here is derived from an EMBL/GenBank/DDBJ whole genome shotgun (WGS) entry which is preliminary data.</text>
</comment>
<proteinExistence type="predicted"/>
<dbReference type="EMBL" id="JBHSAY010000027">
    <property type="protein sequence ID" value="MFC4135869.1"/>
    <property type="molecule type" value="Genomic_DNA"/>
</dbReference>
<name>A0ABV8M1B9_9ACTN</name>
<organism evidence="2 3">
    <name type="scientific">Hamadaea flava</name>
    <dbReference type="NCBI Taxonomy" id="1742688"/>
    <lineage>
        <taxon>Bacteria</taxon>
        <taxon>Bacillati</taxon>
        <taxon>Actinomycetota</taxon>
        <taxon>Actinomycetes</taxon>
        <taxon>Micromonosporales</taxon>
        <taxon>Micromonosporaceae</taxon>
        <taxon>Hamadaea</taxon>
    </lineage>
</organism>